<keyword evidence="1" id="KW-0812">Transmembrane</keyword>
<dbReference type="InterPro" id="IPR018639">
    <property type="entry name" value="DUF2062"/>
</dbReference>
<proteinExistence type="predicted"/>
<keyword evidence="1" id="KW-0472">Membrane</keyword>
<evidence type="ECO:0000313" key="3">
    <source>
        <dbReference type="EMBL" id="MBC9784540.1"/>
    </source>
</evidence>
<keyword evidence="4" id="KW-1185">Reference proteome</keyword>
<feature type="transmembrane region" description="Helical" evidence="1">
    <location>
        <begin position="32"/>
        <end position="58"/>
    </location>
</feature>
<evidence type="ECO:0000256" key="1">
    <source>
        <dbReference type="SAM" id="Phobius"/>
    </source>
</evidence>
<feature type="transmembrane region" description="Helical" evidence="1">
    <location>
        <begin position="112"/>
        <end position="134"/>
    </location>
</feature>
<keyword evidence="1" id="KW-1133">Transmembrane helix</keyword>
<dbReference type="Proteomes" id="UP000617402">
    <property type="component" value="Unassembled WGS sequence"/>
</dbReference>
<sequence>MTYWVNFKRYMRLNYLRLLRVKDQPEALARGIAFGFASGFGPFIGFGVFAAWAFAALFRGNRLAAVITALLFKWAIPLFVTSNIFVGSLIWGESVNFHGGHHHLFTLEFWRQTGAVFLTGSAIDSVAAYFLAYFPILQWAQRRRAQRRVGKRVLQHHLE</sequence>
<dbReference type="RefSeq" id="WP_188039644.1">
    <property type="nucleotide sequence ID" value="NZ_JACVHF010000006.1"/>
</dbReference>
<feature type="domain" description="DUF2062" evidence="2">
    <location>
        <begin position="9"/>
        <end position="147"/>
    </location>
</feature>
<comment type="caution">
    <text evidence="3">The sequence shown here is derived from an EMBL/GenBank/DDBJ whole genome shotgun (WGS) entry which is preliminary data.</text>
</comment>
<gene>
    <name evidence="3" type="ORF">H1S01_08440</name>
</gene>
<evidence type="ECO:0000259" key="2">
    <source>
        <dbReference type="Pfam" id="PF09835"/>
    </source>
</evidence>
<dbReference type="Pfam" id="PF09835">
    <property type="entry name" value="DUF2062"/>
    <property type="match status" value="1"/>
</dbReference>
<name>A0ABR7T3I0_HELCL</name>
<organism evidence="3 4">
    <name type="scientific">Heliobacterium chlorum</name>
    <dbReference type="NCBI Taxonomy" id="2698"/>
    <lineage>
        <taxon>Bacteria</taxon>
        <taxon>Bacillati</taxon>
        <taxon>Bacillota</taxon>
        <taxon>Clostridia</taxon>
        <taxon>Eubacteriales</taxon>
        <taxon>Heliobacteriaceae</taxon>
        <taxon>Heliobacterium</taxon>
    </lineage>
</organism>
<protein>
    <submittedName>
        <fullName evidence="3">DUF2062 domain-containing protein</fullName>
    </submittedName>
</protein>
<evidence type="ECO:0000313" key="4">
    <source>
        <dbReference type="Proteomes" id="UP000617402"/>
    </source>
</evidence>
<dbReference type="PANTHER" id="PTHR40547:SF1">
    <property type="entry name" value="SLL0298 PROTEIN"/>
    <property type="match status" value="1"/>
</dbReference>
<feature type="transmembrane region" description="Helical" evidence="1">
    <location>
        <begin position="70"/>
        <end position="92"/>
    </location>
</feature>
<accession>A0ABR7T3I0</accession>
<dbReference type="PANTHER" id="PTHR40547">
    <property type="entry name" value="SLL0298 PROTEIN"/>
    <property type="match status" value="1"/>
</dbReference>
<dbReference type="EMBL" id="JACVHF010000006">
    <property type="protein sequence ID" value="MBC9784540.1"/>
    <property type="molecule type" value="Genomic_DNA"/>
</dbReference>
<reference evidence="3 4" key="1">
    <citation type="submission" date="2020-07" db="EMBL/GenBank/DDBJ databases">
        <title>Draft whole-genome sequence of Heliobacterium chlorum DSM 3682, type strain.</title>
        <authorList>
            <person name="Kyndt J.A."/>
            <person name="Meyer T.E."/>
            <person name="Imhoff J.F."/>
        </authorList>
    </citation>
    <scope>NUCLEOTIDE SEQUENCE [LARGE SCALE GENOMIC DNA]</scope>
    <source>
        <strain evidence="3 4">DSM 3682</strain>
    </source>
</reference>